<comment type="caution">
    <text evidence="2">The sequence shown here is derived from an EMBL/GenBank/DDBJ whole genome shotgun (WGS) entry which is preliminary data.</text>
</comment>
<evidence type="ECO:0000256" key="1">
    <source>
        <dbReference type="SAM" id="MobiDB-lite"/>
    </source>
</evidence>
<dbReference type="AlphaFoldDB" id="A0AAD7SZF1"/>
<feature type="region of interest" description="Disordered" evidence="1">
    <location>
        <begin position="20"/>
        <end position="55"/>
    </location>
</feature>
<protein>
    <submittedName>
        <fullName evidence="2">Uncharacterized protein</fullName>
    </submittedName>
</protein>
<feature type="compositionally biased region" description="Low complexity" evidence="1">
    <location>
        <begin position="31"/>
        <end position="48"/>
    </location>
</feature>
<reference evidence="2" key="1">
    <citation type="journal article" date="2023" name="Science">
        <title>Genome structures resolve the early diversification of teleost fishes.</title>
        <authorList>
            <person name="Parey E."/>
            <person name="Louis A."/>
            <person name="Montfort J."/>
            <person name="Bouchez O."/>
            <person name="Roques C."/>
            <person name="Iampietro C."/>
            <person name="Lluch J."/>
            <person name="Castinel A."/>
            <person name="Donnadieu C."/>
            <person name="Desvignes T."/>
            <person name="Floi Bucao C."/>
            <person name="Jouanno E."/>
            <person name="Wen M."/>
            <person name="Mejri S."/>
            <person name="Dirks R."/>
            <person name="Jansen H."/>
            <person name="Henkel C."/>
            <person name="Chen W.J."/>
            <person name="Zahm M."/>
            <person name="Cabau C."/>
            <person name="Klopp C."/>
            <person name="Thompson A.W."/>
            <person name="Robinson-Rechavi M."/>
            <person name="Braasch I."/>
            <person name="Lecointre G."/>
            <person name="Bobe J."/>
            <person name="Postlethwait J.H."/>
            <person name="Berthelot C."/>
            <person name="Roest Crollius H."/>
            <person name="Guiguen Y."/>
        </authorList>
    </citation>
    <scope>NUCLEOTIDE SEQUENCE</scope>
    <source>
        <strain evidence="2">NC1722</strain>
    </source>
</reference>
<keyword evidence="3" id="KW-1185">Reference proteome</keyword>
<evidence type="ECO:0000313" key="2">
    <source>
        <dbReference type="EMBL" id="KAJ8411609.1"/>
    </source>
</evidence>
<gene>
    <name evidence="2" type="ORF">AAFF_G00164170</name>
</gene>
<proteinExistence type="predicted"/>
<dbReference type="Proteomes" id="UP001221898">
    <property type="component" value="Unassembled WGS sequence"/>
</dbReference>
<organism evidence="2 3">
    <name type="scientific">Aldrovandia affinis</name>
    <dbReference type="NCBI Taxonomy" id="143900"/>
    <lineage>
        <taxon>Eukaryota</taxon>
        <taxon>Metazoa</taxon>
        <taxon>Chordata</taxon>
        <taxon>Craniata</taxon>
        <taxon>Vertebrata</taxon>
        <taxon>Euteleostomi</taxon>
        <taxon>Actinopterygii</taxon>
        <taxon>Neopterygii</taxon>
        <taxon>Teleostei</taxon>
        <taxon>Notacanthiformes</taxon>
        <taxon>Halosauridae</taxon>
        <taxon>Aldrovandia</taxon>
    </lineage>
</organism>
<sequence>MNPAGRGEGCDGRRYCAVSGTGSDEWEECTSIRPSSSSSFRRPGSSGTSRHRPSTPTLVCSAYKAAFRVQLCARVPKSLTGVKESPIDTSASSGAPIRQARFRANDENT</sequence>
<name>A0AAD7SZF1_9TELE</name>
<dbReference type="EMBL" id="JAINUG010000022">
    <property type="protein sequence ID" value="KAJ8411609.1"/>
    <property type="molecule type" value="Genomic_DNA"/>
</dbReference>
<accession>A0AAD7SZF1</accession>
<feature type="region of interest" description="Disordered" evidence="1">
    <location>
        <begin position="83"/>
        <end position="109"/>
    </location>
</feature>
<evidence type="ECO:0000313" key="3">
    <source>
        <dbReference type="Proteomes" id="UP001221898"/>
    </source>
</evidence>